<accession>A0A103XT65</accession>
<dbReference type="PANTHER" id="PTHR35311:SF1">
    <property type="entry name" value="PROTEIN EMBRYO DEFECTIVE 1674"/>
    <property type="match status" value="1"/>
</dbReference>
<dbReference type="PANTHER" id="PTHR35311">
    <property type="entry name" value="KINETOCHORE-ASSOCIATED PROTEIN KNL-2 HOMOLOG"/>
    <property type="match status" value="1"/>
</dbReference>
<gene>
    <name evidence="2" type="ORF">Ccrd_001520</name>
</gene>
<keyword evidence="3" id="KW-1185">Reference proteome</keyword>
<protein>
    <recommendedName>
        <fullName evidence="4">SANT associated</fullName>
    </recommendedName>
</protein>
<reference evidence="2 3" key="1">
    <citation type="journal article" date="2016" name="Sci. Rep.">
        <title>The genome sequence of the outbreeding globe artichoke constructed de novo incorporating a phase-aware low-pass sequencing strategy of F1 progeny.</title>
        <authorList>
            <person name="Scaglione D."/>
            <person name="Reyes-Chin-Wo S."/>
            <person name="Acquadro A."/>
            <person name="Froenicke L."/>
            <person name="Portis E."/>
            <person name="Beitel C."/>
            <person name="Tirone M."/>
            <person name="Mauro R."/>
            <person name="Lo Monaco A."/>
            <person name="Mauromicale G."/>
            <person name="Faccioli P."/>
            <person name="Cattivelli L."/>
            <person name="Rieseberg L."/>
            <person name="Michelmore R."/>
            <person name="Lanteri S."/>
        </authorList>
    </citation>
    <scope>NUCLEOTIDE SEQUENCE [LARGE SCALE GENOMIC DNA]</scope>
    <source>
        <strain evidence="2">2C</strain>
    </source>
</reference>
<dbReference type="STRING" id="59895.A0A103XT65"/>
<sequence>MALDYTLKFSDAAKSSPPCRSHFQKSVHLRDWWLTKPKPDDDRKTLGVAGLTCISQQNRAERCFSSAPILKVFDHFLIGFPPYWEEFCTRWPKRVSAAQGMSRVNKDGEDSIEGHDDFHDSSQGKLLNRDSHTVDMGVEDCEETILSNKASNFMNASSLEIPHEHIIKAGHEVLCDRSSLTLEFDDDPSLKMSSGNNDIHCMKHDDVRDYPSSKNFKIDAEDSYTVLKCLWVSSRRVTRSMTKMDNSKNRSTHGSVLDDIINLDQSTDFDPGNLGSSDIPRKDINNSLSNNKAVNVVDCDGTNFLHHGASSSIKTAAEKLELLNLRSYQKGNSSSGCGVKCESRKNISTSEGNLDEQNLKKISSNLSFIYENGSNEASTCSSDMVSRIKSKRKQNVQYVGDVTEDLRIKLASQVGTSNLRKNIDADVISESQIATRSDLEAKHFKAKRSNPLDPLSTTSMDVGCLVNCSTENFNFASSNIDLDDNIVISRTNMKACRNKKKDAAREVTGMIDVSDNRGAFKAGAAKQGIVFKEASMTRSKSGRQCITSPKSAKSTSRLDLKHPTRTSAGKGFKDRYGSANILSPESFSGKKSRSGRVLLPALEFWRNQTVVYDADRQVTGVLEGTYITQSSRGECARYDSASSSSSSSIDFYCLKEISGTTSVKVQRLQEWLPGENVSLFVAMLAGKNLL</sequence>
<dbReference type="InterPro" id="IPR053090">
    <property type="entry name" value="Centromere_KNL-2_homolog"/>
</dbReference>
<evidence type="ECO:0000313" key="3">
    <source>
        <dbReference type="Proteomes" id="UP000243975"/>
    </source>
</evidence>
<dbReference type="Gramene" id="KVH96390">
    <property type="protein sequence ID" value="KVH96390"/>
    <property type="gene ID" value="Ccrd_001520"/>
</dbReference>
<dbReference type="EMBL" id="LEKV01004319">
    <property type="protein sequence ID" value="KVH96390.1"/>
    <property type="molecule type" value="Genomic_DNA"/>
</dbReference>
<feature type="compositionally biased region" description="Polar residues" evidence="1">
    <location>
        <begin position="541"/>
        <end position="555"/>
    </location>
</feature>
<dbReference type="Proteomes" id="UP000243975">
    <property type="component" value="Unassembled WGS sequence"/>
</dbReference>
<feature type="region of interest" description="Disordered" evidence="1">
    <location>
        <begin position="105"/>
        <end position="129"/>
    </location>
</feature>
<evidence type="ECO:0008006" key="4">
    <source>
        <dbReference type="Google" id="ProtNLM"/>
    </source>
</evidence>
<organism evidence="2 3">
    <name type="scientific">Cynara cardunculus var. scolymus</name>
    <name type="common">Globe artichoke</name>
    <name type="synonym">Cynara scolymus</name>
    <dbReference type="NCBI Taxonomy" id="59895"/>
    <lineage>
        <taxon>Eukaryota</taxon>
        <taxon>Viridiplantae</taxon>
        <taxon>Streptophyta</taxon>
        <taxon>Embryophyta</taxon>
        <taxon>Tracheophyta</taxon>
        <taxon>Spermatophyta</taxon>
        <taxon>Magnoliopsida</taxon>
        <taxon>eudicotyledons</taxon>
        <taxon>Gunneridae</taxon>
        <taxon>Pentapetalae</taxon>
        <taxon>asterids</taxon>
        <taxon>campanulids</taxon>
        <taxon>Asterales</taxon>
        <taxon>Asteraceae</taxon>
        <taxon>Carduoideae</taxon>
        <taxon>Cardueae</taxon>
        <taxon>Carduinae</taxon>
        <taxon>Cynara</taxon>
    </lineage>
</organism>
<feature type="region of interest" description="Disordered" evidence="1">
    <location>
        <begin position="541"/>
        <end position="564"/>
    </location>
</feature>
<proteinExistence type="predicted"/>
<evidence type="ECO:0000313" key="2">
    <source>
        <dbReference type="EMBL" id="KVH96390.1"/>
    </source>
</evidence>
<name>A0A103XT65_CYNCS</name>
<dbReference type="AlphaFoldDB" id="A0A103XT65"/>
<comment type="caution">
    <text evidence="2">The sequence shown here is derived from an EMBL/GenBank/DDBJ whole genome shotgun (WGS) entry which is preliminary data.</text>
</comment>
<evidence type="ECO:0000256" key="1">
    <source>
        <dbReference type="SAM" id="MobiDB-lite"/>
    </source>
</evidence>